<dbReference type="AlphaFoldDB" id="A0A075AGQ5"/>
<accession>A0A075AGQ5</accession>
<sequence length="240" mass="27267">MWEKLFYVSQLFEKQSIDSMSIGSNRCAVEGIQPAIARTGYSPLYSYASVKLDVSELFEKQSIDSMSIGSNRCAVEGIQPAIARTGYSPLYSYASVKLDGGWRRIQAANSKKHNCFDLSKPLVDYFYYLSLVKFYDEASSEETIPGAFPFQPNLEDDSPPRNQTGLTFWLASLSLYTKVVCTANEARSQNTQYKIQTTSMRRMLFSAERFVNFVWLPQEANYSAKLIDVVPAWEKWFSST</sequence>
<reference evidence="1 2" key="1">
    <citation type="submission" date="2013-11" db="EMBL/GenBank/DDBJ databases">
        <title>Opisthorchis viverrini - life in the bile duct.</title>
        <authorList>
            <person name="Young N.D."/>
            <person name="Nagarajan N."/>
            <person name="Lin S.J."/>
            <person name="Korhonen P.K."/>
            <person name="Jex A.R."/>
            <person name="Hall R.S."/>
            <person name="Safavi-Hemami H."/>
            <person name="Kaewkong W."/>
            <person name="Bertrand D."/>
            <person name="Gao S."/>
            <person name="Seet Q."/>
            <person name="Wongkham S."/>
            <person name="Teh B.T."/>
            <person name="Wongkham C."/>
            <person name="Intapan P.M."/>
            <person name="Maleewong W."/>
            <person name="Yang X."/>
            <person name="Hu M."/>
            <person name="Wang Z."/>
            <person name="Hofmann A."/>
            <person name="Sternberg P.W."/>
            <person name="Tan P."/>
            <person name="Wang J."/>
            <person name="Gasser R.B."/>
        </authorList>
    </citation>
    <scope>NUCLEOTIDE SEQUENCE [LARGE SCALE GENOMIC DNA]</scope>
</reference>
<evidence type="ECO:0000313" key="1">
    <source>
        <dbReference type="EMBL" id="KER28959.1"/>
    </source>
</evidence>
<evidence type="ECO:0000313" key="2">
    <source>
        <dbReference type="Proteomes" id="UP000054324"/>
    </source>
</evidence>
<dbReference type="RefSeq" id="XP_009167310.1">
    <property type="nucleotide sequence ID" value="XM_009169046.1"/>
</dbReference>
<dbReference type="KEGG" id="ovi:T265_04337"/>
<organism evidence="1 2">
    <name type="scientific">Opisthorchis viverrini</name>
    <name type="common">Southeast Asian liver fluke</name>
    <dbReference type="NCBI Taxonomy" id="6198"/>
    <lineage>
        <taxon>Eukaryota</taxon>
        <taxon>Metazoa</taxon>
        <taxon>Spiralia</taxon>
        <taxon>Lophotrochozoa</taxon>
        <taxon>Platyhelminthes</taxon>
        <taxon>Trematoda</taxon>
        <taxon>Digenea</taxon>
        <taxon>Opisthorchiida</taxon>
        <taxon>Opisthorchiata</taxon>
        <taxon>Opisthorchiidae</taxon>
        <taxon>Opisthorchis</taxon>
    </lineage>
</organism>
<dbReference type="EMBL" id="KL596688">
    <property type="protein sequence ID" value="KER28959.1"/>
    <property type="molecule type" value="Genomic_DNA"/>
</dbReference>
<proteinExistence type="predicted"/>
<protein>
    <submittedName>
        <fullName evidence="1">Uncharacterized protein</fullName>
    </submittedName>
</protein>
<name>A0A075AGQ5_OPIVI</name>
<dbReference type="Proteomes" id="UP000054324">
    <property type="component" value="Unassembled WGS sequence"/>
</dbReference>
<dbReference type="CTD" id="20318519"/>
<keyword evidence="2" id="KW-1185">Reference proteome</keyword>
<gene>
    <name evidence="1" type="ORF">T265_04337</name>
</gene>
<dbReference type="GeneID" id="20318519"/>